<dbReference type="EMBL" id="LAZR01048900">
    <property type="protein sequence ID" value="KKK90880.1"/>
    <property type="molecule type" value="Genomic_DNA"/>
</dbReference>
<dbReference type="GO" id="GO:0003676">
    <property type="term" value="F:nucleic acid binding"/>
    <property type="evidence" value="ECO:0007669"/>
    <property type="project" value="InterPro"/>
</dbReference>
<accession>A0A0F8ZYB9</accession>
<dbReference type="GO" id="GO:0004519">
    <property type="term" value="F:endonuclease activity"/>
    <property type="evidence" value="ECO:0007669"/>
    <property type="project" value="InterPro"/>
</dbReference>
<sequence>MDDKCQICQAIFIPKPYSHNQKYCSKKCNRKAYYYSEKGQIQSKNALKKTMLRYHNDLEFKKRWQEKSHRYRISQKGRETKSKNRKIYRKSINGMLSDLKYAQSPKRKVSLKAYTMSFKGKMNSLRASLKRMAAFNSIIHQFTEYEWINTLNNANGICKDCNTYVGTRKLTLDHIIPISKAHNGQVYTIKDVQPLCLRCNISKRDTINEVCV</sequence>
<dbReference type="Pfam" id="PF01844">
    <property type="entry name" value="HNH"/>
    <property type="match status" value="1"/>
</dbReference>
<gene>
    <name evidence="2" type="ORF">LCGC14_2718570</name>
</gene>
<reference evidence="2" key="1">
    <citation type="journal article" date="2015" name="Nature">
        <title>Complex archaea that bridge the gap between prokaryotes and eukaryotes.</title>
        <authorList>
            <person name="Spang A."/>
            <person name="Saw J.H."/>
            <person name="Jorgensen S.L."/>
            <person name="Zaremba-Niedzwiedzka K."/>
            <person name="Martijn J."/>
            <person name="Lind A.E."/>
            <person name="van Eijk R."/>
            <person name="Schleper C."/>
            <person name="Guy L."/>
            <person name="Ettema T.J."/>
        </authorList>
    </citation>
    <scope>NUCLEOTIDE SEQUENCE</scope>
</reference>
<dbReference type="CDD" id="cd00085">
    <property type="entry name" value="HNHc"/>
    <property type="match status" value="1"/>
</dbReference>
<comment type="caution">
    <text evidence="2">The sequence shown here is derived from an EMBL/GenBank/DDBJ whole genome shotgun (WGS) entry which is preliminary data.</text>
</comment>
<organism evidence="2">
    <name type="scientific">marine sediment metagenome</name>
    <dbReference type="NCBI Taxonomy" id="412755"/>
    <lineage>
        <taxon>unclassified sequences</taxon>
        <taxon>metagenomes</taxon>
        <taxon>ecological metagenomes</taxon>
    </lineage>
</organism>
<name>A0A0F8ZYB9_9ZZZZ</name>
<dbReference type="InterPro" id="IPR003615">
    <property type="entry name" value="HNH_nuc"/>
</dbReference>
<dbReference type="Gene3D" id="1.10.30.50">
    <property type="match status" value="1"/>
</dbReference>
<dbReference type="GO" id="GO:0008270">
    <property type="term" value="F:zinc ion binding"/>
    <property type="evidence" value="ECO:0007669"/>
    <property type="project" value="InterPro"/>
</dbReference>
<dbReference type="AlphaFoldDB" id="A0A0F8ZYB9"/>
<feature type="domain" description="HNH nuclease" evidence="1">
    <location>
        <begin position="145"/>
        <end position="201"/>
    </location>
</feature>
<evidence type="ECO:0000313" key="2">
    <source>
        <dbReference type="EMBL" id="KKK90880.1"/>
    </source>
</evidence>
<dbReference type="InterPro" id="IPR002711">
    <property type="entry name" value="HNH"/>
</dbReference>
<dbReference type="SMART" id="SM00507">
    <property type="entry name" value="HNHc"/>
    <property type="match status" value="1"/>
</dbReference>
<protein>
    <recommendedName>
        <fullName evidence="1">HNH nuclease domain-containing protein</fullName>
    </recommendedName>
</protein>
<proteinExistence type="predicted"/>
<evidence type="ECO:0000259" key="1">
    <source>
        <dbReference type="SMART" id="SM00507"/>
    </source>
</evidence>